<dbReference type="AlphaFoldDB" id="E3I084"/>
<dbReference type="EMBL" id="CP002292">
    <property type="protein sequence ID" value="ADP71119.1"/>
    <property type="molecule type" value="Genomic_DNA"/>
</dbReference>
<organism evidence="4 5">
    <name type="scientific">Rhodomicrobium vannielii (strain ATCC 17100 / DSM 162 / LMG 4299 / NCIMB 10020 / ATH 3.1.1)</name>
    <dbReference type="NCBI Taxonomy" id="648757"/>
    <lineage>
        <taxon>Bacteria</taxon>
        <taxon>Pseudomonadati</taxon>
        <taxon>Pseudomonadota</taxon>
        <taxon>Alphaproteobacteria</taxon>
        <taxon>Hyphomicrobiales</taxon>
        <taxon>Hyphomicrobiaceae</taxon>
        <taxon>Rhodomicrobium</taxon>
    </lineage>
</organism>
<evidence type="ECO:0000313" key="5">
    <source>
        <dbReference type="Proteomes" id="UP000001399"/>
    </source>
</evidence>
<keyword evidence="5" id="KW-1185">Reference proteome</keyword>
<dbReference type="InterPro" id="IPR054767">
    <property type="entry name" value="Cas10-Cmr2_palm2"/>
</dbReference>
<sequence>MHVGSSDTFDHVVLIETASNQHTIFQTNRLRENIGASELIYRVGTVFVDEAVKKLEPGSADIVVRASGKAIVLVRGRTNAEAIIRDVTLRTLLECPGVVARGAHAEIKGPSAKDLDNAIREAHRLVNEVASRLPPPQARFQRLPFVENCASSSYPAAALNWKASRDGNAPAHSEVIFARRDGKVRAEAHERIGKITKAPLAQSLDAFEEASEDGTIGDWIAIVHADGNGLGQVFLNFVDRIEKDASADDYVKALKGFSSAVDDWSRAAAGKAIEETWGDIKKKIEDREKTGKGRKYFLPVAPVVLGGDDLTVICEGERAVRFAAAYIRAFEDVSREALAGDLGKLVPNIGMDFVAVAAGIAIVKPHFPFHRAYELAEELTGSAKAAKKHFKEIPCSALDFQVVFDSSGGKLEPIRDRLILEDADKTKTSLTMRPYVVTPQERLEAATDEAKEWAERRHYSEGERSLLCAVAALLKKPDPDKERGDDAFLPRSQAHALREAIYLGRKVADGRLAQIHHRYPNFAWESLTGNSRSLFVDDGTWKDEEGNEHRLVGTYLLDAMDLADLAGQAALEPLAASDQ</sequence>
<dbReference type="KEGG" id="rva:Rvan_1880"/>
<feature type="domain" description="Cas10/Cmr2 second palm" evidence="3">
    <location>
        <begin position="220"/>
        <end position="387"/>
    </location>
</feature>
<keyword evidence="2" id="KW-0051">Antiviral defense</keyword>
<dbReference type="Gene3D" id="3.30.70.270">
    <property type="match status" value="1"/>
</dbReference>
<dbReference type="HOGENOM" id="CLU_037606_0_0_5"/>
<dbReference type="InterPro" id="IPR043128">
    <property type="entry name" value="Rev_trsase/Diguanyl_cyclase"/>
</dbReference>
<name>E3I084_RHOVT</name>
<accession>E3I084</accession>
<evidence type="ECO:0000256" key="2">
    <source>
        <dbReference type="ARBA" id="ARBA00023118"/>
    </source>
</evidence>
<gene>
    <name evidence="4" type="ordered locus">Rvan_1880</name>
</gene>
<dbReference type="STRING" id="648757.Rvan_1880"/>
<dbReference type="Proteomes" id="UP000001399">
    <property type="component" value="Chromosome"/>
</dbReference>
<evidence type="ECO:0000313" key="4">
    <source>
        <dbReference type="EMBL" id="ADP71119.1"/>
    </source>
</evidence>
<evidence type="ECO:0000259" key="3">
    <source>
        <dbReference type="Pfam" id="PF22335"/>
    </source>
</evidence>
<keyword evidence="1" id="KW-0547">Nucleotide-binding</keyword>
<reference evidence="5" key="1">
    <citation type="journal article" date="2011" name="J. Bacteriol.">
        <title>Genome sequences of eight morphologically diverse alphaproteobacteria.</title>
        <authorList>
            <consortium name="US DOE Joint Genome Institute"/>
            <person name="Brown P.J."/>
            <person name="Kysela D.T."/>
            <person name="Buechlein A."/>
            <person name="Hemmerich C."/>
            <person name="Brun Y.V."/>
        </authorList>
    </citation>
    <scope>NUCLEOTIDE SEQUENCE [LARGE SCALE GENOMIC DNA]</scope>
    <source>
        <strain evidence="5">ATCC 17100 / ATH 3.1.1 / DSM 162 / LMG 4299</strain>
    </source>
</reference>
<dbReference type="eggNOG" id="COG1353">
    <property type="taxonomic scope" value="Bacteria"/>
</dbReference>
<dbReference type="GO" id="GO:0000166">
    <property type="term" value="F:nucleotide binding"/>
    <property type="evidence" value="ECO:0007669"/>
    <property type="project" value="UniProtKB-KW"/>
</dbReference>
<dbReference type="GO" id="GO:0051607">
    <property type="term" value="P:defense response to virus"/>
    <property type="evidence" value="ECO:0007669"/>
    <property type="project" value="UniProtKB-KW"/>
</dbReference>
<dbReference type="Pfam" id="PF22335">
    <property type="entry name" value="Cas10-Cmr2_palm2"/>
    <property type="match status" value="1"/>
</dbReference>
<protein>
    <recommendedName>
        <fullName evidence="3">Cas10/Cmr2 second palm domain-containing protein</fullName>
    </recommendedName>
</protein>
<evidence type="ECO:0000256" key="1">
    <source>
        <dbReference type="ARBA" id="ARBA00022741"/>
    </source>
</evidence>
<proteinExistence type="predicted"/>